<organism evidence="2 3">
    <name type="scientific">Candidatus Nitrososphaera evergladensis SR1</name>
    <dbReference type="NCBI Taxonomy" id="1459636"/>
    <lineage>
        <taxon>Archaea</taxon>
        <taxon>Nitrososphaerota</taxon>
        <taxon>Nitrososphaeria</taxon>
        <taxon>Nitrososphaerales</taxon>
        <taxon>Nitrososphaeraceae</taxon>
        <taxon>Nitrososphaera</taxon>
    </lineage>
</organism>
<protein>
    <recommendedName>
        <fullName evidence="1">Apea-like HEPN domain-containing protein</fullName>
    </recommendedName>
</protein>
<sequence>MLFSYRDIGEQSRTYLENWFKKKETLKPLFDLYFGVLHNKQTYLDHKLLSLVQALESYHRRVFKTTETSKEEHEARLQEIFDATPEKHRSWLQRKLKHSNELSLQNRLIELVDVYKELLCNFIQKPGEFTQQIADNRNYLTHYDPRLTSRAIRDSELYAVTEKLKVLVELFLLRELGVDDASIKKIIEKRIRNILELLNGPDSF</sequence>
<dbReference type="KEGG" id="nev:NTE_00003"/>
<name>A0A075MMM4_9ARCH</name>
<dbReference type="AlphaFoldDB" id="A0A075MMM4"/>
<dbReference type="EMBL" id="CP007174">
    <property type="protein sequence ID" value="AIF82087.1"/>
    <property type="molecule type" value="Genomic_DNA"/>
</dbReference>
<dbReference type="eggNOG" id="arCOG09518">
    <property type="taxonomic scope" value="Archaea"/>
</dbReference>
<keyword evidence="3" id="KW-1185">Reference proteome</keyword>
<evidence type="ECO:0000313" key="3">
    <source>
        <dbReference type="Proteomes" id="UP000028194"/>
    </source>
</evidence>
<evidence type="ECO:0000259" key="1">
    <source>
        <dbReference type="Pfam" id="PF18739"/>
    </source>
</evidence>
<dbReference type="STRING" id="1459636.NTE_00003"/>
<dbReference type="InterPro" id="IPR041229">
    <property type="entry name" value="HEPN_Apea"/>
</dbReference>
<dbReference type="Proteomes" id="UP000028194">
    <property type="component" value="Chromosome"/>
</dbReference>
<reference evidence="2 3" key="1">
    <citation type="journal article" date="2014" name="PLoS ONE">
        <title>Genome Sequence of Candidatus Nitrososphaera evergladensis from Group I.1b Enriched from Everglades Soil Reveals Novel Genomic Features of the Ammonia-Oxidizing Archaea.</title>
        <authorList>
            <person name="Zhalnina K.V."/>
            <person name="Dias R."/>
            <person name="Leonard M.T."/>
            <person name="Dorr de Quadros P."/>
            <person name="Camargo F.A."/>
            <person name="Drew J.C."/>
            <person name="Farmerie W.G."/>
            <person name="Daroub S.H."/>
            <person name="Triplett E.W."/>
        </authorList>
    </citation>
    <scope>NUCLEOTIDE SEQUENCE [LARGE SCALE GENOMIC DNA]</scope>
    <source>
        <strain evidence="2 3">SR1</strain>
    </source>
</reference>
<proteinExistence type="predicted"/>
<evidence type="ECO:0000313" key="2">
    <source>
        <dbReference type="EMBL" id="AIF82087.1"/>
    </source>
</evidence>
<feature type="domain" description="Apea-like HEPN" evidence="1">
    <location>
        <begin position="49"/>
        <end position="180"/>
    </location>
</feature>
<accession>A0A075MMM4</accession>
<gene>
    <name evidence="2" type="ORF">NTE_00003</name>
</gene>
<dbReference type="Pfam" id="PF18739">
    <property type="entry name" value="HEPN_Apea"/>
    <property type="match status" value="1"/>
</dbReference>
<dbReference type="HOGENOM" id="CLU_1426389_0_0_2"/>